<evidence type="ECO:0000256" key="9">
    <source>
        <dbReference type="RuleBase" id="RU003451"/>
    </source>
</evidence>
<dbReference type="AlphaFoldDB" id="A0AAD8Y950"/>
<feature type="domain" description="Plant heme peroxidase family profile" evidence="11">
    <location>
        <begin position="156"/>
        <end position="440"/>
    </location>
</feature>
<comment type="caution">
    <text evidence="12">The sequence shown here is derived from an EMBL/GenBank/DDBJ whole genome shotgun (WGS) entry which is preliminary data.</text>
</comment>
<keyword evidence="7 9" id="KW-0376">Hydrogen peroxide</keyword>
<gene>
    <name evidence="12" type="ORF">QTG54_007788</name>
</gene>
<dbReference type="PANTHER" id="PTHR30555:SF0">
    <property type="entry name" value="CATALASE-PEROXIDASE"/>
    <property type="match status" value="1"/>
</dbReference>
<proteinExistence type="inferred from homology"/>
<organism evidence="12 13">
    <name type="scientific">Skeletonema marinoi</name>
    <dbReference type="NCBI Taxonomy" id="267567"/>
    <lineage>
        <taxon>Eukaryota</taxon>
        <taxon>Sar</taxon>
        <taxon>Stramenopiles</taxon>
        <taxon>Ochrophyta</taxon>
        <taxon>Bacillariophyta</taxon>
        <taxon>Coscinodiscophyceae</taxon>
        <taxon>Thalassiosirophycidae</taxon>
        <taxon>Thalassiosirales</taxon>
        <taxon>Skeletonemataceae</taxon>
        <taxon>Skeletonema</taxon>
        <taxon>Skeletonema marinoi-dohrnii complex</taxon>
    </lineage>
</organism>
<dbReference type="PROSITE" id="PS00436">
    <property type="entry name" value="PEROXIDASE_2"/>
    <property type="match status" value="1"/>
</dbReference>
<dbReference type="GO" id="GO:0070301">
    <property type="term" value="P:cellular response to hydrogen peroxide"/>
    <property type="evidence" value="ECO:0007669"/>
    <property type="project" value="TreeGrafter"/>
</dbReference>
<dbReference type="EC" id="1.11.1.21" evidence="9"/>
<reference evidence="12" key="1">
    <citation type="submission" date="2023-06" db="EMBL/GenBank/DDBJ databases">
        <title>Survivors Of The Sea: Transcriptome response of Skeletonema marinoi to long-term dormancy.</title>
        <authorList>
            <person name="Pinder M.I.M."/>
            <person name="Kourtchenko O."/>
            <person name="Robertson E.K."/>
            <person name="Larsson T."/>
            <person name="Maumus F."/>
            <person name="Osuna-Cruz C.M."/>
            <person name="Vancaester E."/>
            <person name="Stenow R."/>
            <person name="Vandepoele K."/>
            <person name="Ploug H."/>
            <person name="Bruchert V."/>
            <person name="Godhe A."/>
            <person name="Topel M."/>
        </authorList>
    </citation>
    <scope>NUCLEOTIDE SEQUENCE</scope>
    <source>
        <strain evidence="12">R05AC</strain>
    </source>
</reference>
<sequence length="789" mass="87866">MSCPYHNSSTSNNTPAPPIKPKTIRDWWPEQLDLRILHQDVLLARPSHVPHPSSSSYASYSTNFSKLDLYALRNDIYKALTTNNPHWPADYNHYGPLMVRLAWHSAGTYRTFDGRGGGNTGNIRLAPLNSWPDNANLDKIRRYILWPIKQKYGQFISWGDLIILAGNVAIESMIGPWKSVEPLWFGGGRIDAFAPEEDVYWGNEGEWLKDDRHHHGGGGKGATTTATTTGLDKPLGAVQMGLIYVNPEGPGGDPDILASAKDIRETFYRMGMNDEETVALIAGGHTFGKAHGAADADKYVGPEPEGADINEMGMGWKNTFNSGKGKDTITSGLEGAWTAKPTQWDNGYFHNLFKFEWEKTKSPGGAIQWVPDAESIAKNGGDYAVRNVPDAHDASLKHLPIMFTTDLALRYDPLYGPISERFHSNPEAFTDAFKRAWYKLCHRDMGPKSRHLGPWIPNEELIWLDPLPDRDYNTVTSYYVKVLKGNIIRAVNNERSDLTISDLIKAAWASASTYRKTDHRGGANGGRIRLLPQRNWSVNDPQSLNKVIALLEKRQQDVNQRMKDNNINAQVSFADMIVIAGNAAIEEAARRAGKVITIPFVPGRTDATQAQTDVDSFKFLEPVIDGFRNYDGSDDLRPEKALIDRAHLLSLTTPEMVVLMGGLRVLNANTDSSQIGVLTEQPGVLTNDFFTNILDDNVKWSPSADGKLFRGTRSTGRDWTASRVDLVIGSNSQLRAIAESYASADSAEYFLRDFINVWVKVMMLDRFDLLRGEDVDESTTVLGRRPSKL</sequence>
<evidence type="ECO:0000256" key="6">
    <source>
        <dbReference type="ARBA" id="ARBA00023004"/>
    </source>
</evidence>
<dbReference type="GO" id="GO:0020037">
    <property type="term" value="F:heme binding"/>
    <property type="evidence" value="ECO:0007669"/>
    <property type="project" value="InterPro"/>
</dbReference>
<dbReference type="SUPFAM" id="SSF48113">
    <property type="entry name" value="Heme-dependent peroxidases"/>
    <property type="match status" value="2"/>
</dbReference>
<dbReference type="NCBIfam" id="TIGR00198">
    <property type="entry name" value="cat_per_HPI"/>
    <property type="match status" value="1"/>
</dbReference>
<dbReference type="InterPro" id="IPR010255">
    <property type="entry name" value="Haem_peroxidase_sf"/>
</dbReference>
<comment type="cofactor">
    <cofactor evidence="1 9">
        <name>heme b</name>
        <dbReference type="ChEBI" id="CHEBI:60344"/>
    </cofactor>
</comment>
<keyword evidence="2 9" id="KW-0575">Peroxidase</keyword>
<dbReference type="Pfam" id="PF00141">
    <property type="entry name" value="peroxidase"/>
    <property type="match status" value="2"/>
</dbReference>
<keyword evidence="5 9" id="KW-0560">Oxidoreductase</keyword>
<name>A0AAD8Y950_9STRA</name>
<dbReference type="GO" id="GO:0005829">
    <property type="term" value="C:cytosol"/>
    <property type="evidence" value="ECO:0007669"/>
    <property type="project" value="TreeGrafter"/>
</dbReference>
<dbReference type="GO" id="GO:0004096">
    <property type="term" value="F:catalase activity"/>
    <property type="evidence" value="ECO:0007669"/>
    <property type="project" value="InterPro"/>
</dbReference>
<comment type="catalytic activity">
    <reaction evidence="9">
        <text>H2O2 + AH2 = A + 2 H2O</text>
        <dbReference type="Rhea" id="RHEA:30275"/>
        <dbReference type="ChEBI" id="CHEBI:13193"/>
        <dbReference type="ChEBI" id="CHEBI:15377"/>
        <dbReference type="ChEBI" id="CHEBI:16240"/>
        <dbReference type="ChEBI" id="CHEBI:17499"/>
        <dbReference type="EC" id="1.11.1.21"/>
    </reaction>
</comment>
<dbReference type="PRINTS" id="PR00458">
    <property type="entry name" value="PEROXIDASE"/>
</dbReference>
<dbReference type="GO" id="GO:0042744">
    <property type="term" value="P:hydrogen peroxide catabolic process"/>
    <property type="evidence" value="ECO:0007669"/>
    <property type="project" value="UniProtKB-KW"/>
</dbReference>
<evidence type="ECO:0000313" key="12">
    <source>
        <dbReference type="EMBL" id="KAK1741310.1"/>
    </source>
</evidence>
<feature type="compositionally biased region" description="Polar residues" evidence="10">
    <location>
        <begin position="1"/>
        <end position="14"/>
    </location>
</feature>
<evidence type="ECO:0000256" key="1">
    <source>
        <dbReference type="ARBA" id="ARBA00001970"/>
    </source>
</evidence>
<feature type="region of interest" description="Disordered" evidence="10">
    <location>
        <begin position="211"/>
        <end position="230"/>
    </location>
</feature>
<keyword evidence="6 9" id="KW-0408">Iron</keyword>
<dbReference type="Gene3D" id="1.10.520.10">
    <property type="match status" value="2"/>
</dbReference>
<dbReference type="PROSITE" id="PS50873">
    <property type="entry name" value="PEROXIDASE_4"/>
    <property type="match status" value="1"/>
</dbReference>
<accession>A0AAD8Y950</accession>
<feature type="region of interest" description="Disordered" evidence="10">
    <location>
        <begin position="1"/>
        <end position="22"/>
    </location>
</feature>
<keyword evidence="3 9" id="KW-0349">Heme</keyword>
<keyword evidence="13" id="KW-1185">Reference proteome</keyword>
<evidence type="ECO:0000259" key="11">
    <source>
        <dbReference type="PROSITE" id="PS50873"/>
    </source>
</evidence>
<evidence type="ECO:0000256" key="4">
    <source>
        <dbReference type="ARBA" id="ARBA00022723"/>
    </source>
</evidence>
<dbReference type="InterPro" id="IPR000763">
    <property type="entry name" value="Catalase_peroxidase"/>
</dbReference>
<evidence type="ECO:0000256" key="3">
    <source>
        <dbReference type="ARBA" id="ARBA00022617"/>
    </source>
</evidence>
<dbReference type="GO" id="GO:0046872">
    <property type="term" value="F:metal ion binding"/>
    <property type="evidence" value="ECO:0007669"/>
    <property type="project" value="UniProtKB-KW"/>
</dbReference>
<evidence type="ECO:0000256" key="5">
    <source>
        <dbReference type="ARBA" id="ARBA00023002"/>
    </source>
</evidence>
<dbReference type="Gene3D" id="1.10.420.10">
    <property type="entry name" value="Peroxidase, domain 2"/>
    <property type="match status" value="2"/>
</dbReference>
<evidence type="ECO:0000313" key="13">
    <source>
        <dbReference type="Proteomes" id="UP001224775"/>
    </source>
</evidence>
<dbReference type="Proteomes" id="UP001224775">
    <property type="component" value="Unassembled WGS sequence"/>
</dbReference>
<dbReference type="PROSITE" id="PS00435">
    <property type="entry name" value="PEROXIDASE_1"/>
    <property type="match status" value="1"/>
</dbReference>
<dbReference type="InterPro" id="IPR002016">
    <property type="entry name" value="Haem_peroxidase"/>
</dbReference>
<evidence type="ECO:0000256" key="10">
    <source>
        <dbReference type="SAM" id="MobiDB-lite"/>
    </source>
</evidence>
<dbReference type="PANTHER" id="PTHR30555">
    <property type="entry name" value="HYDROPEROXIDASE I, BIFUNCTIONAL CATALASE-PEROXIDASE"/>
    <property type="match status" value="1"/>
</dbReference>
<evidence type="ECO:0000256" key="7">
    <source>
        <dbReference type="ARBA" id="ARBA00023324"/>
    </source>
</evidence>
<dbReference type="InterPro" id="IPR019794">
    <property type="entry name" value="Peroxidases_AS"/>
</dbReference>
<protein>
    <recommendedName>
        <fullName evidence="9">Catalase-peroxidase</fullName>
        <ecNumber evidence="9">1.11.1.21</ecNumber>
    </recommendedName>
</protein>
<comment type="catalytic activity">
    <reaction evidence="8 9">
        <text>2 H2O2 = O2 + 2 H2O</text>
        <dbReference type="Rhea" id="RHEA:20309"/>
        <dbReference type="ChEBI" id="CHEBI:15377"/>
        <dbReference type="ChEBI" id="CHEBI:15379"/>
        <dbReference type="ChEBI" id="CHEBI:16240"/>
        <dbReference type="EC" id="1.11.1.21"/>
    </reaction>
</comment>
<evidence type="ECO:0000256" key="2">
    <source>
        <dbReference type="ARBA" id="ARBA00022559"/>
    </source>
</evidence>
<dbReference type="NCBIfam" id="NF011635">
    <property type="entry name" value="PRK15061.1"/>
    <property type="match status" value="1"/>
</dbReference>
<comment type="similarity">
    <text evidence="9">Belongs to the peroxidase family. Peroxidase/catalase subfamily.</text>
</comment>
<evidence type="ECO:0000256" key="8">
    <source>
        <dbReference type="ARBA" id="ARBA00049145"/>
    </source>
</evidence>
<dbReference type="InterPro" id="IPR019793">
    <property type="entry name" value="Peroxidases_heam-ligand_BS"/>
</dbReference>
<dbReference type="PRINTS" id="PR00460">
    <property type="entry name" value="BPEROXIDASE"/>
</dbReference>
<dbReference type="EMBL" id="JATAAI010000013">
    <property type="protein sequence ID" value="KAK1741310.1"/>
    <property type="molecule type" value="Genomic_DNA"/>
</dbReference>
<keyword evidence="4 9" id="KW-0479">Metal-binding</keyword>